<dbReference type="InterPro" id="IPR016161">
    <property type="entry name" value="Ald_DH/histidinol_DH"/>
</dbReference>
<keyword evidence="2" id="KW-0560">Oxidoreductase</keyword>
<gene>
    <name evidence="4" type="ORF">LCGC14_0192880</name>
</gene>
<dbReference type="GO" id="GO:0016620">
    <property type="term" value="F:oxidoreductase activity, acting on the aldehyde or oxo group of donors, NAD or NADP as acceptor"/>
    <property type="evidence" value="ECO:0007669"/>
    <property type="project" value="InterPro"/>
</dbReference>
<dbReference type="InterPro" id="IPR015590">
    <property type="entry name" value="Aldehyde_DH_dom"/>
</dbReference>
<dbReference type="InterPro" id="IPR016162">
    <property type="entry name" value="Ald_DH_N"/>
</dbReference>
<dbReference type="InterPro" id="IPR029510">
    <property type="entry name" value="Ald_DH_CS_GLU"/>
</dbReference>
<dbReference type="Pfam" id="PF00171">
    <property type="entry name" value="Aldedh"/>
    <property type="match status" value="1"/>
</dbReference>
<dbReference type="Gene3D" id="3.40.309.10">
    <property type="entry name" value="Aldehyde Dehydrogenase, Chain A, domain 2"/>
    <property type="match status" value="1"/>
</dbReference>
<comment type="similarity">
    <text evidence="1">Belongs to the aldehyde dehydrogenase family.</text>
</comment>
<dbReference type="AlphaFoldDB" id="A0A0F9UQR9"/>
<dbReference type="InterPro" id="IPR016163">
    <property type="entry name" value="Ald_DH_C"/>
</dbReference>
<feature type="domain" description="Aldehyde dehydrogenase" evidence="3">
    <location>
        <begin position="36"/>
        <end position="494"/>
    </location>
</feature>
<comment type="caution">
    <text evidence="4">The sequence shown here is derived from an EMBL/GenBank/DDBJ whole genome shotgun (WGS) entry which is preliminary data.</text>
</comment>
<dbReference type="PROSITE" id="PS00687">
    <property type="entry name" value="ALDEHYDE_DEHYDR_GLU"/>
    <property type="match status" value="1"/>
</dbReference>
<evidence type="ECO:0000256" key="1">
    <source>
        <dbReference type="ARBA" id="ARBA00009986"/>
    </source>
</evidence>
<dbReference type="FunFam" id="3.40.309.10:FF:000012">
    <property type="entry name" value="Betaine aldehyde dehydrogenase"/>
    <property type="match status" value="1"/>
</dbReference>
<accession>A0A0F9UQR9</accession>
<proteinExistence type="inferred from homology"/>
<evidence type="ECO:0000259" key="3">
    <source>
        <dbReference type="Pfam" id="PF00171"/>
    </source>
</evidence>
<dbReference type="FunFam" id="3.40.605.10:FF:000001">
    <property type="entry name" value="Aldehyde dehydrogenase 1"/>
    <property type="match status" value="1"/>
</dbReference>
<dbReference type="EMBL" id="LAZR01000082">
    <property type="protein sequence ID" value="KKN94024.1"/>
    <property type="molecule type" value="Genomic_DNA"/>
</dbReference>
<sequence>MSSSHTRESWNQRRASLEIHSQAFVDGRYQPAVGGETFECISPVDGCVLAEVASCDQADADQAVAAARRAFDSGIWSRMAPAQRKQVMIRFADVIEEHAEELALLETLDMGKPIKDALSVDIPGAARAIRWSGEAIDKLYDEVAATAHDQLGLVTREPVGVVAAIVPWNFPLMMACWKLGPALSAGNSVVLKPSEKSPLSAIRLAQLAIDAGLPAGVLNVLPGYGHTVGKALGLHQDVDTLVFTGSTRIAKQLMIYAGESNMKRVWLEAGGKSPNIVFADAPDLDAAAQAAAGAIAFNQGEVCTAGSRLLVEASIKELFVQKVAAALKASWQPGHPLDPHTTVGALVDTGQIETVLRYIEAGHAEGAELVAGGHRVMQESGGLFVEPTLFDGVTNDMRIAREEIFGPVLSVISFDSFEEAIAIANDTVYGLAAAVWTRDLSKAHRAARALRAGSVWVNQYDGGDMTAPFGGFKQSGNGRDKSLHAFDKYTEIKSTWIQL</sequence>
<dbReference type="Gene3D" id="3.40.605.10">
    <property type="entry name" value="Aldehyde Dehydrogenase, Chain A, domain 1"/>
    <property type="match status" value="1"/>
</dbReference>
<protein>
    <recommendedName>
        <fullName evidence="3">Aldehyde dehydrogenase domain-containing protein</fullName>
    </recommendedName>
</protein>
<evidence type="ECO:0000256" key="2">
    <source>
        <dbReference type="ARBA" id="ARBA00023002"/>
    </source>
</evidence>
<dbReference type="SUPFAM" id="SSF53720">
    <property type="entry name" value="ALDH-like"/>
    <property type="match status" value="1"/>
</dbReference>
<dbReference type="PANTHER" id="PTHR11699">
    <property type="entry name" value="ALDEHYDE DEHYDROGENASE-RELATED"/>
    <property type="match status" value="1"/>
</dbReference>
<dbReference type="InterPro" id="IPR016160">
    <property type="entry name" value="Ald_DH_CS_CYS"/>
</dbReference>
<dbReference type="CDD" id="cd07112">
    <property type="entry name" value="ALDH_GABALDH-PuuC"/>
    <property type="match status" value="1"/>
</dbReference>
<name>A0A0F9UQR9_9ZZZZ</name>
<evidence type="ECO:0000313" key="4">
    <source>
        <dbReference type="EMBL" id="KKN94024.1"/>
    </source>
</evidence>
<reference evidence="4" key="1">
    <citation type="journal article" date="2015" name="Nature">
        <title>Complex archaea that bridge the gap between prokaryotes and eukaryotes.</title>
        <authorList>
            <person name="Spang A."/>
            <person name="Saw J.H."/>
            <person name="Jorgensen S.L."/>
            <person name="Zaremba-Niedzwiedzka K."/>
            <person name="Martijn J."/>
            <person name="Lind A.E."/>
            <person name="van Eijk R."/>
            <person name="Schleper C."/>
            <person name="Guy L."/>
            <person name="Ettema T.J."/>
        </authorList>
    </citation>
    <scope>NUCLEOTIDE SEQUENCE</scope>
</reference>
<organism evidence="4">
    <name type="scientific">marine sediment metagenome</name>
    <dbReference type="NCBI Taxonomy" id="412755"/>
    <lineage>
        <taxon>unclassified sequences</taxon>
        <taxon>metagenomes</taxon>
        <taxon>ecological metagenomes</taxon>
    </lineage>
</organism>
<dbReference type="PROSITE" id="PS00070">
    <property type="entry name" value="ALDEHYDE_DEHYDR_CYS"/>
    <property type="match status" value="1"/>
</dbReference>